<dbReference type="InterPro" id="IPR001455">
    <property type="entry name" value="TusA-like"/>
</dbReference>
<dbReference type="PANTHER" id="PTHR33279">
    <property type="entry name" value="SULFUR CARRIER PROTEIN YEDF-RELATED"/>
    <property type="match status" value="1"/>
</dbReference>
<comment type="caution">
    <text evidence="3">The sequence shown here is derived from an EMBL/GenBank/DDBJ whole genome shotgun (WGS) entry which is preliminary data.</text>
</comment>
<dbReference type="PANTHER" id="PTHR33279:SF6">
    <property type="entry name" value="SULFUR CARRIER PROTEIN YEDF-RELATED"/>
    <property type="match status" value="1"/>
</dbReference>
<name>A0ABD4TA57_9EURY</name>
<dbReference type="SUPFAM" id="SSF64307">
    <property type="entry name" value="SirA-like"/>
    <property type="match status" value="1"/>
</dbReference>
<reference evidence="3 4" key="1">
    <citation type="submission" date="2018-05" db="EMBL/GenBank/DDBJ databases">
        <title>Isolation and characterization of genus Methanoculleus species and their viruses from deep sea marine sediment offshore southwestern Taiwan.</title>
        <authorList>
            <person name="Wei W.-H."/>
            <person name="Chen W.-C."/>
            <person name="Lai M.-C."/>
            <person name="Chen S.-C."/>
        </authorList>
    </citation>
    <scope>NUCLEOTIDE SEQUENCE [LARGE SCALE GENOMIC DNA]</scope>
    <source>
        <strain evidence="3 4">CWC-02</strain>
    </source>
</reference>
<keyword evidence="4" id="KW-1185">Reference proteome</keyword>
<evidence type="ECO:0000259" key="2">
    <source>
        <dbReference type="Pfam" id="PF01206"/>
    </source>
</evidence>
<organism evidence="3 4">
    <name type="scientific">Methanoculleus oceani</name>
    <dbReference type="NCBI Taxonomy" id="2184756"/>
    <lineage>
        <taxon>Archaea</taxon>
        <taxon>Methanobacteriati</taxon>
        <taxon>Methanobacteriota</taxon>
        <taxon>Stenosarchaea group</taxon>
        <taxon>Methanomicrobia</taxon>
        <taxon>Methanomicrobiales</taxon>
        <taxon>Methanomicrobiaceae</taxon>
        <taxon>Methanoculleus</taxon>
    </lineage>
</organism>
<dbReference type="Pfam" id="PF01206">
    <property type="entry name" value="TusA"/>
    <property type="match status" value="1"/>
</dbReference>
<evidence type="ECO:0000313" key="3">
    <source>
        <dbReference type="EMBL" id="MCM2464735.1"/>
    </source>
</evidence>
<protein>
    <recommendedName>
        <fullName evidence="2">UPF0033 domain-containing protein</fullName>
    </recommendedName>
</protein>
<dbReference type="AlphaFoldDB" id="A0ABD4TA57"/>
<gene>
    <name evidence="3" type="ORF">DIC75_00145</name>
</gene>
<dbReference type="EMBL" id="QFDM01000001">
    <property type="protein sequence ID" value="MCM2464735.1"/>
    <property type="molecule type" value="Genomic_DNA"/>
</dbReference>
<sequence length="111" mass="12629">MALDPVQPGVCRRRITVPGFARAPRNGRWREVEPEKKPAAVVDCIGLYCPMPIAMTKEAIERLDVGEVLLIEADDPAAEEDIRRWANRVGHEIVKFEKDDGVMRFSIRKMK</sequence>
<evidence type="ECO:0000313" key="4">
    <source>
        <dbReference type="Proteomes" id="UP001523230"/>
    </source>
</evidence>
<evidence type="ECO:0000256" key="1">
    <source>
        <dbReference type="ARBA" id="ARBA00008984"/>
    </source>
</evidence>
<feature type="domain" description="UPF0033" evidence="2">
    <location>
        <begin position="41"/>
        <end position="109"/>
    </location>
</feature>
<dbReference type="CDD" id="cd00291">
    <property type="entry name" value="SirA_YedF_YeeD"/>
    <property type="match status" value="1"/>
</dbReference>
<dbReference type="Proteomes" id="UP001523230">
    <property type="component" value="Unassembled WGS sequence"/>
</dbReference>
<proteinExistence type="inferred from homology"/>
<accession>A0ABD4TA57</accession>
<dbReference type="Gene3D" id="3.30.110.40">
    <property type="entry name" value="TusA-like domain"/>
    <property type="match status" value="1"/>
</dbReference>
<comment type="similarity">
    <text evidence="1">Belongs to the sulfur carrier protein TusA family.</text>
</comment>
<dbReference type="InterPro" id="IPR036868">
    <property type="entry name" value="TusA-like_sf"/>
</dbReference>